<accession>A0A6G8JFU2</accession>
<gene>
    <name evidence="1" type="ORF">A4G16_00115</name>
</gene>
<dbReference type="RefSeq" id="WP_237052374.1">
    <property type="nucleotide sequence ID" value="NZ_CP015030.1"/>
</dbReference>
<proteinExistence type="predicted"/>
<dbReference type="EMBL" id="CP015030">
    <property type="protein sequence ID" value="QIM65894.1"/>
    <property type="molecule type" value="Genomic_DNA"/>
</dbReference>
<evidence type="ECO:0000313" key="2">
    <source>
        <dbReference type="Proteomes" id="UP000501366"/>
    </source>
</evidence>
<dbReference type="SUPFAM" id="SSF51735">
    <property type="entry name" value="NAD(P)-binding Rossmann-fold domains"/>
    <property type="match status" value="1"/>
</dbReference>
<dbReference type="InterPro" id="IPR036291">
    <property type="entry name" value="NAD(P)-bd_dom_sf"/>
</dbReference>
<dbReference type="GO" id="GO:0004029">
    <property type="term" value="F:aldehyde dehydrogenase (NAD+) activity"/>
    <property type="evidence" value="ECO:0007669"/>
    <property type="project" value="TreeGrafter"/>
</dbReference>
<evidence type="ECO:0000313" key="1">
    <source>
        <dbReference type="EMBL" id="QIM65894.1"/>
    </source>
</evidence>
<sequence>MKKITIIGLGWLGFPLAQKLQRDGWIVAGTKRTMGDLPIECYPLDFNHLAIPPEIERILAAEAMVIALPPSISNEDDYLSGIQKLTSLSIAKGLNHLIFISSTSVLPMLQGDFDENTVIDPNSLLARVEKWLLNQEINCDILRLAGLVGKQRHPVFYLAGKTNLKEAGQPVNLVHLDDCLSAISLLLSKPNGQRIFHLCSPKHPSRQAYYSEMATRFGLADLHFSDENQPLVRTVKAKKICDELGFVYRYEDPYLFEFELNKK</sequence>
<dbReference type="PANTHER" id="PTHR48079">
    <property type="entry name" value="PROTEIN YEEZ"/>
    <property type="match status" value="1"/>
</dbReference>
<dbReference type="PANTHER" id="PTHR48079:SF6">
    <property type="entry name" value="NAD(P)-BINDING DOMAIN-CONTAINING PROTEIN-RELATED"/>
    <property type="match status" value="1"/>
</dbReference>
<dbReference type="InterPro" id="IPR051783">
    <property type="entry name" value="NAD(P)-dependent_oxidoreduct"/>
</dbReference>
<dbReference type="GO" id="GO:0005737">
    <property type="term" value="C:cytoplasm"/>
    <property type="evidence" value="ECO:0007669"/>
    <property type="project" value="TreeGrafter"/>
</dbReference>
<dbReference type="KEGG" id="mgra:A4G16_00115"/>
<reference evidence="1 2" key="1">
    <citation type="submission" date="2016-03" db="EMBL/GenBank/DDBJ databases">
        <authorList>
            <person name="Bojesen A.M."/>
            <person name="Planet P."/>
            <person name="Hansen M.J."/>
        </authorList>
    </citation>
    <scope>NUCLEOTIDE SEQUENCE [LARGE SCALE GENOMIC DNA]</scope>
    <source>
        <strain evidence="1 2">B 234/94</strain>
    </source>
</reference>
<dbReference type="Gene3D" id="3.40.50.720">
    <property type="entry name" value="NAD(P)-binding Rossmann-like Domain"/>
    <property type="match status" value="1"/>
</dbReference>
<name>A0A6G8JFU2_9PAST</name>
<dbReference type="AlphaFoldDB" id="A0A6G8JFU2"/>
<dbReference type="Proteomes" id="UP000501366">
    <property type="component" value="Chromosome"/>
</dbReference>
<protein>
    <submittedName>
        <fullName evidence="1">GDP-L-fucose synthase</fullName>
    </submittedName>
</protein>
<organism evidence="1 2">
    <name type="scientific">Mannheimia granulomatis</name>
    <dbReference type="NCBI Taxonomy" id="85402"/>
    <lineage>
        <taxon>Bacteria</taxon>
        <taxon>Pseudomonadati</taxon>
        <taxon>Pseudomonadota</taxon>
        <taxon>Gammaproteobacteria</taxon>
        <taxon>Pasteurellales</taxon>
        <taxon>Pasteurellaceae</taxon>
        <taxon>Mannheimia</taxon>
    </lineage>
</organism>